<keyword evidence="1" id="KW-0285">Flavoprotein</keyword>
<dbReference type="GO" id="GO:0004497">
    <property type="term" value="F:monooxygenase activity"/>
    <property type="evidence" value="ECO:0007669"/>
    <property type="project" value="UniProtKB-KW"/>
</dbReference>
<proteinExistence type="inferred from homology"/>
<organism evidence="7 8">
    <name type="scientific">Microbacterium terregens</name>
    <dbReference type="NCBI Taxonomy" id="69363"/>
    <lineage>
        <taxon>Bacteria</taxon>
        <taxon>Bacillati</taxon>
        <taxon>Actinomycetota</taxon>
        <taxon>Actinomycetes</taxon>
        <taxon>Micrococcales</taxon>
        <taxon>Microbacteriaceae</taxon>
        <taxon>Microbacterium</taxon>
    </lineage>
</organism>
<evidence type="ECO:0000256" key="4">
    <source>
        <dbReference type="ARBA" id="ARBA00023033"/>
    </source>
</evidence>
<dbReference type="InterPro" id="IPR016215">
    <property type="entry name" value="NTA_MOA"/>
</dbReference>
<evidence type="ECO:0000313" key="7">
    <source>
        <dbReference type="EMBL" id="MFB9646900.1"/>
    </source>
</evidence>
<dbReference type="InterPro" id="IPR051260">
    <property type="entry name" value="Diverse_substr_monoxygenases"/>
</dbReference>
<gene>
    <name evidence="7" type="ORF">ACFFPJ_13955</name>
</gene>
<name>A0ABV5T2V6_9MICO</name>
<comment type="similarity">
    <text evidence="5">Belongs to the NtaA/SnaA/DszA monooxygenase family.</text>
</comment>
<evidence type="ECO:0000259" key="6">
    <source>
        <dbReference type="Pfam" id="PF00296"/>
    </source>
</evidence>
<dbReference type="Pfam" id="PF00296">
    <property type="entry name" value="Bac_luciferase"/>
    <property type="match status" value="1"/>
</dbReference>
<dbReference type="PANTHER" id="PTHR30011">
    <property type="entry name" value="ALKANESULFONATE MONOOXYGENASE-RELATED"/>
    <property type="match status" value="1"/>
</dbReference>
<dbReference type="Gene3D" id="3.20.20.30">
    <property type="entry name" value="Luciferase-like domain"/>
    <property type="match status" value="1"/>
</dbReference>
<dbReference type="CDD" id="cd01095">
    <property type="entry name" value="Nitrilotriacetate_monoxgenase"/>
    <property type="match status" value="1"/>
</dbReference>
<protein>
    <submittedName>
        <fullName evidence="7">NtaA/DmoA family FMN-dependent monooxygenase</fullName>
        <ecNumber evidence="7">1.14.-.-</ecNumber>
    </submittedName>
</protein>
<dbReference type="Proteomes" id="UP001589611">
    <property type="component" value="Unassembled WGS sequence"/>
</dbReference>
<dbReference type="InterPro" id="IPR011251">
    <property type="entry name" value="Luciferase-like_dom"/>
</dbReference>
<evidence type="ECO:0000313" key="8">
    <source>
        <dbReference type="Proteomes" id="UP001589611"/>
    </source>
</evidence>
<dbReference type="EMBL" id="JBHMBE010000004">
    <property type="protein sequence ID" value="MFB9646900.1"/>
    <property type="molecule type" value="Genomic_DNA"/>
</dbReference>
<keyword evidence="3 7" id="KW-0560">Oxidoreductase</keyword>
<keyword evidence="8" id="KW-1185">Reference proteome</keyword>
<dbReference type="SUPFAM" id="SSF51679">
    <property type="entry name" value="Bacterial luciferase-like"/>
    <property type="match status" value="1"/>
</dbReference>
<evidence type="ECO:0000256" key="3">
    <source>
        <dbReference type="ARBA" id="ARBA00023002"/>
    </source>
</evidence>
<dbReference type="EC" id="1.14.-.-" evidence="7"/>
<dbReference type="InterPro" id="IPR036661">
    <property type="entry name" value="Luciferase-like_sf"/>
</dbReference>
<feature type="domain" description="Luciferase-like" evidence="6">
    <location>
        <begin position="25"/>
        <end position="379"/>
    </location>
</feature>
<evidence type="ECO:0000256" key="1">
    <source>
        <dbReference type="ARBA" id="ARBA00022630"/>
    </source>
</evidence>
<sequence>MTEPRHRQMILTMFMLSFGYHSDAWRQPNSRSEEVSRLSIVADMAKAAEAAKLHAIFFADSNDAGSIRANSVRGVSVYEPISTLSALIGHTSKIGLLGTASTTYSQPYSVARQFAGLDLLSDGRAGWNVVTSVSGNRNFGMEVMPAPEDRYRRATEFVHVVKALWDSWDVDAIVNDRERAIWVESDRVHDIDHVGEFFSVKGALNMPRPPQGHPLIVQAGQSPAGIQLGSSVADAIYTIQPDLDKAISFYDDYKKVVRSKGRDAEKVKILPGIMPFVGRTLAEAQDLAADLANGIEPTAGRAVVSGMLDVDISDLEMTDRIPLDRLVDSPERQERWRIYRGMAESMTVGELMVELARAVGHRWMIGTPSTIADSMIEWFDRRACDGFNLNPPSFPDGMDAMLTLLVPELQERGYFQADYTGDTLRERMGAEAR</sequence>
<comment type="caution">
    <text evidence="7">The sequence shown here is derived from an EMBL/GenBank/DDBJ whole genome shotgun (WGS) entry which is preliminary data.</text>
</comment>
<evidence type="ECO:0000256" key="5">
    <source>
        <dbReference type="ARBA" id="ARBA00033748"/>
    </source>
</evidence>
<reference evidence="7 8" key="1">
    <citation type="submission" date="2024-09" db="EMBL/GenBank/DDBJ databases">
        <authorList>
            <person name="Sun Q."/>
            <person name="Mori K."/>
        </authorList>
    </citation>
    <scope>NUCLEOTIDE SEQUENCE [LARGE SCALE GENOMIC DNA]</scope>
    <source>
        <strain evidence="7 8">JCM 1342</strain>
    </source>
</reference>
<accession>A0ABV5T2V6</accession>
<dbReference type="NCBIfam" id="TIGR03860">
    <property type="entry name" value="FMN_nitrolo"/>
    <property type="match status" value="1"/>
</dbReference>
<dbReference type="PANTHER" id="PTHR30011:SF16">
    <property type="entry name" value="C2H2 FINGER DOMAIN TRANSCRIPTION FACTOR (EUROFUNG)-RELATED"/>
    <property type="match status" value="1"/>
</dbReference>
<dbReference type="RefSeq" id="WP_344715011.1">
    <property type="nucleotide sequence ID" value="NZ_BAAAWH010000001.1"/>
</dbReference>
<dbReference type="PIRSF" id="PIRSF000337">
    <property type="entry name" value="NTA_MOA"/>
    <property type="match status" value="1"/>
</dbReference>
<keyword evidence="4 7" id="KW-0503">Monooxygenase</keyword>
<evidence type="ECO:0000256" key="2">
    <source>
        <dbReference type="ARBA" id="ARBA00022643"/>
    </source>
</evidence>
<keyword evidence="2" id="KW-0288">FMN</keyword>